<dbReference type="EMBL" id="CP039346">
    <property type="protein sequence ID" value="QCD85138.1"/>
    <property type="molecule type" value="Genomic_DNA"/>
</dbReference>
<protein>
    <submittedName>
        <fullName evidence="1">Uncharacterized protein</fullName>
    </submittedName>
</protein>
<proteinExistence type="predicted"/>
<dbReference type="Proteomes" id="UP000501690">
    <property type="component" value="Linkage Group LG2"/>
</dbReference>
<dbReference type="AlphaFoldDB" id="A0A4D6L9B4"/>
<sequence length="62" mass="7011">MERIRDHGIEYATGSDTGLRDRIRMEVDRIHWLDVGGIESGLVDGIRVCGSDIAMVDRIHVF</sequence>
<reference evidence="1 2" key="1">
    <citation type="submission" date="2019-04" db="EMBL/GenBank/DDBJ databases">
        <title>An improved genome assembly and genetic linkage map for asparagus bean, Vigna unguiculata ssp. sesquipedialis.</title>
        <authorList>
            <person name="Xia Q."/>
            <person name="Zhang R."/>
            <person name="Dong Y."/>
        </authorList>
    </citation>
    <scope>NUCLEOTIDE SEQUENCE [LARGE SCALE GENOMIC DNA]</scope>
    <source>
        <tissue evidence="1">Leaf</tissue>
    </source>
</reference>
<name>A0A4D6L9B4_VIGUN</name>
<organism evidence="1 2">
    <name type="scientific">Vigna unguiculata</name>
    <name type="common">Cowpea</name>
    <dbReference type="NCBI Taxonomy" id="3917"/>
    <lineage>
        <taxon>Eukaryota</taxon>
        <taxon>Viridiplantae</taxon>
        <taxon>Streptophyta</taxon>
        <taxon>Embryophyta</taxon>
        <taxon>Tracheophyta</taxon>
        <taxon>Spermatophyta</taxon>
        <taxon>Magnoliopsida</taxon>
        <taxon>eudicotyledons</taxon>
        <taxon>Gunneridae</taxon>
        <taxon>Pentapetalae</taxon>
        <taxon>rosids</taxon>
        <taxon>fabids</taxon>
        <taxon>Fabales</taxon>
        <taxon>Fabaceae</taxon>
        <taxon>Papilionoideae</taxon>
        <taxon>50 kb inversion clade</taxon>
        <taxon>NPAAA clade</taxon>
        <taxon>indigoferoid/millettioid clade</taxon>
        <taxon>Phaseoleae</taxon>
        <taxon>Vigna</taxon>
    </lineage>
</organism>
<evidence type="ECO:0000313" key="1">
    <source>
        <dbReference type="EMBL" id="QCD85138.1"/>
    </source>
</evidence>
<gene>
    <name evidence="1" type="ORF">DEO72_LG2g5497</name>
</gene>
<keyword evidence="2" id="KW-1185">Reference proteome</keyword>
<evidence type="ECO:0000313" key="2">
    <source>
        <dbReference type="Proteomes" id="UP000501690"/>
    </source>
</evidence>
<accession>A0A4D6L9B4</accession>